<evidence type="ECO:0000313" key="6">
    <source>
        <dbReference type="Proteomes" id="UP000325440"/>
    </source>
</evidence>
<sequence length="284" mass="32610">MPLILMVGLPSSGKTTRAREIQKYFTEQQHRQVVLISDNELILQLNTDKNVLFLEMKKEKQLRSKLHSDALKNLTKENVVILDSGNFIKGFRYELYCSSKSLSTPKCLVVCDISPERAWELNENRAENERYTRKTFDDLVMRYEEPNHSNRWDSPLINLQLNDTLPAEEIRKAIFEVAAPVPNQSTINAPLNSSSYLYDLDQKTQEIINSIIKLKKQGIEGKSIELPDFEGKYLTKLDNSVSLVQLAKSRKQFLSYAKSHASTTNDQTNVVNMFIQFLNNTVTC</sequence>
<keyword evidence="5" id="KW-0418">Kinase</keyword>
<dbReference type="AlphaFoldDB" id="A0A5E4M824"/>
<comment type="similarity">
    <text evidence="3">Belongs to the KTI12 family.</text>
</comment>
<dbReference type="GO" id="GO:0005524">
    <property type="term" value="F:ATP binding"/>
    <property type="evidence" value="ECO:0007669"/>
    <property type="project" value="UniProtKB-KW"/>
</dbReference>
<evidence type="ECO:0000256" key="1">
    <source>
        <dbReference type="ARBA" id="ARBA00022741"/>
    </source>
</evidence>
<evidence type="ECO:0000256" key="2">
    <source>
        <dbReference type="ARBA" id="ARBA00022840"/>
    </source>
</evidence>
<evidence type="ECO:0000256" key="4">
    <source>
        <dbReference type="ARBA" id="ARBA00026170"/>
    </source>
</evidence>
<gene>
    <name evidence="5" type="ORF">CINCED_3A006677</name>
</gene>
<keyword evidence="2" id="KW-0067">ATP-binding</keyword>
<evidence type="ECO:0000256" key="3">
    <source>
        <dbReference type="ARBA" id="ARBA00025768"/>
    </source>
</evidence>
<name>A0A5E4M824_9HEMI</name>
<dbReference type="OrthoDB" id="9972657at2759"/>
<evidence type="ECO:0000313" key="5">
    <source>
        <dbReference type="EMBL" id="VVC28369.1"/>
    </source>
</evidence>
<dbReference type="EMBL" id="CABPRJ010000480">
    <property type="protein sequence ID" value="VVC28369.1"/>
    <property type="molecule type" value="Genomic_DNA"/>
</dbReference>
<keyword evidence="6" id="KW-1185">Reference proteome</keyword>
<organism evidence="5 6">
    <name type="scientific">Cinara cedri</name>
    <dbReference type="NCBI Taxonomy" id="506608"/>
    <lineage>
        <taxon>Eukaryota</taxon>
        <taxon>Metazoa</taxon>
        <taxon>Ecdysozoa</taxon>
        <taxon>Arthropoda</taxon>
        <taxon>Hexapoda</taxon>
        <taxon>Insecta</taxon>
        <taxon>Pterygota</taxon>
        <taxon>Neoptera</taxon>
        <taxon>Paraneoptera</taxon>
        <taxon>Hemiptera</taxon>
        <taxon>Sternorrhyncha</taxon>
        <taxon>Aphidomorpha</taxon>
        <taxon>Aphidoidea</taxon>
        <taxon>Aphididae</taxon>
        <taxon>Lachninae</taxon>
        <taxon>Cinara</taxon>
    </lineage>
</organism>
<reference evidence="5 6" key="1">
    <citation type="submission" date="2019-08" db="EMBL/GenBank/DDBJ databases">
        <authorList>
            <person name="Alioto T."/>
            <person name="Alioto T."/>
            <person name="Gomez Garrido J."/>
        </authorList>
    </citation>
    <scope>NUCLEOTIDE SEQUENCE [LARGE SCALE GENOMIC DNA]</scope>
</reference>
<keyword evidence="5" id="KW-0378">Hydrolase</keyword>
<dbReference type="GO" id="GO:0006400">
    <property type="term" value="P:tRNA modification"/>
    <property type="evidence" value="ECO:0007669"/>
    <property type="project" value="UniProtKB-ARBA"/>
</dbReference>
<dbReference type="PANTHER" id="PTHR12435">
    <property type="match status" value="1"/>
</dbReference>
<dbReference type="Pfam" id="PF08433">
    <property type="entry name" value="KTI12"/>
    <property type="match status" value="1"/>
</dbReference>
<dbReference type="Gene3D" id="3.40.50.300">
    <property type="entry name" value="P-loop containing nucleotide triphosphate hydrolases"/>
    <property type="match status" value="1"/>
</dbReference>
<dbReference type="Proteomes" id="UP000325440">
    <property type="component" value="Unassembled WGS sequence"/>
</dbReference>
<keyword evidence="1" id="KW-0547">Nucleotide-binding</keyword>
<dbReference type="GO" id="GO:0006357">
    <property type="term" value="P:regulation of transcription by RNA polymerase II"/>
    <property type="evidence" value="ECO:0007669"/>
    <property type="project" value="UniProtKB-ARBA"/>
</dbReference>
<dbReference type="SUPFAM" id="SSF52540">
    <property type="entry name" value="P-loop containing nucleoside triphosphate hydrolases"/>
    <property type="match status" value="1"/>
</dbReference>
<dbReference type="InterPro" id="IPR027417">
    <property type="entry name" value="P-loop_NTPase"/>
</dbReference>
<proteinExistence type="inferred from homology"/>
<dbReference type="GO" id="GO:0016301">
    <property type="term" value="F:kinase activity"/>
    <property type="evidence" value="ECO:0007669"/>
    <property type="project" value="UniProtKB-KW"/>
</dbReference>
<dbReference type="GO" id="GO:0016787">
    <property type="term" value="F:hydrolase activity"/>
    <property type="evidence" value="ECO:0007669"/>
    <property type="project" value="UniProtKB-KW"/>
</dbReference>
<dbReference type="FunFam" id="3.40.50.300:FF:000827">
    <property type="entry name" value="KTI12 chromatin-associated homolog"/>
    <property type="match status" value="1"/>
</dbReference>
<protein>
    <recommendedName>
        <fullName evidence="4">Protein KTI12 homolog</fullName>
    </recommendedName>
</protein>
<dbReference type="InterPro" id="IPR013641">
    <property type="entry name" value="KTI12/PSTK"/>
</dbReference>
<keyword evidence="5" id="KW-0808">Transferase</keyword>
<accession>A0A5E4M824</accession>